<evidence type="ECO:0000313" key="3">
    <source>
        <dbReference type="EMBL" id="KAL1882904.1"/>
    </source>
</evidence>
<evidence type="ECO:0000256" key="1">
    <source>
        <dbReference type="SAM" id="Coils"/>
    </source>
</evidence>
<proteinExistence type="predicted"/>
<dbReference type="Proteomes" id="UP001583177">
    <property type="component" value="Unassembled WGS sequence"/>
</dbReference>
<protein>
    <submittedName>
        <fullName evidence="3">Uncharacterized protein</fullName>
    </submittedName>
</protein>
<dbReference type="EMBL" id="JAWRVE010000003">
    <property type="protein sequence ID" value="KAL1882904.1"/>
    <property type="molecule type" value="Genomic_DNA"/>
</dbReference>
<feature type="compositionally biased region" description="Basic and acidic residues" evidence="2">
    <location>
        <begin position="286"/>
        <end position="296"/>
    </location>
</feature>
<keyword evidence="4" id="KW-1185">Reference proteome</keyword>
<feature type="compositionally biased region" description="Basic and acidic residues" evidence="2">
    <location>
        <begin position="1010"/>
        <end position="1045"/>
    </location>
</feature>
<evidence type="ECO:0000313" key="4">
    <source>
        <dbReference type="Proteomes" id="UP001583177"/>
    </source>
</evidence>
<feature type="compositionally biased region" description="Basic and acidic residues" evidence="2">
    <location>
        <begin position="1077"/>
        <end position="1090"/>
    </location>
</feature>
<keyword evidence="1" id="KW-0175">Coiled coil</keyword>
<gene>
    <name evidence="3" type="ORF">Daus18300_000542</name>
</gene>
<feature type="compositionally biased region" description="Low complexity" evidence="2">
    <location>
        <begin position="1161"/>
        <end position="1179"/>
    </location>
</feature>
<feature type="compositionally biased region" description="Basic and acidic residues" evidence="2">
    <location>
        <begin position="946"/>
        <end position="956"/>
    </location>
</feature>
<feature type="compositionally biased region" description="Basic and acidic residues" evidence="2">
    <location>
        <begin position="797"/>
        <end position="809"/>
    </location>
</feature>
<reference evidence="3 4" key="1">
    <citation type="journal article" date="2024" name="IMA Fungus">
        <title>IMA Genome - F19 : A genome assembly and annotation guide to empower mycologists, including annotated draft genome sequences of Ceratocystis pirilliformis, Diaporthe australafricana, Fusarium ophioides, Paecilomyces lecythidis, and Sporothrix stenoceras.</title>
        <authorList>
            <person name="Aylward J."/>
            <person name="Wilson A.M."/>
            <person name="Visagie C.M."/>
            <person name="Spraker J."/>
            <person name="Barnes I."/>
            <person name="Buitendag C."/>
            <person name="Ceriani C."/>
            <person name="Del Mar Angel L."/>
            <person name="du Plessis D."/>
            <person name="Fuchs T."/>
            <person name="Gasser K."/>
            <person name="Kramer D."/>
            <person name="Li W."/>
            <person name="Munsamy K."/>
            <person name="Piso A."/>
            <person name="Price J.L."/>
            <person name="Sonnekus B."/>
            <person name="Thomas C."/>
            <person name="van der Nest A."/>
            <person name="van Dijk A."/>
            <person name="van Heerden A."/>
            <person name="van Vuuren N."/>
            <person name="Yilmaz N."/>
            <person name="Duong T.A."/>
            <person name="van der Merwe N.A."/>
            <person name="Wingfield M.J."/>
            <person name="Wingfield B.D."/>
        </authorList>
    </citation>
    <scope>NUCLEOTIDE SEQUENCE [LARGE SCALE GENOMIC DNA]</scope>
    <source>
        <strain evidence="3 4">CMW 18300</strain>
    </source>
</reference>
<feature type="region of interest" description="Disordered" evidence="2">
    <location>
        <begin position="759"/>
        <end position="1200"/>
    </location>
</feature>
<feature type="compositionally biased region" description="Gly residues" evidence="2">
    <location>
        <begin position="1139"/>
        <end position="1156"/>
    </location>
</feature>
<feature type="region of interest" description="Disordered" evidence="2">
    <location>
        <begin position="274"/>
        <end position="296"/>
    </location>
</feature>
<feature type="compositionally biased region" description="Low complexity" evidence="2">
    <location>
        <begin position="1046"/>
        <end position="1057"/>
    </location>
</feature>
<accession>A0ABR3Y5A2</accession>
<feature type="compositionally biased region" description="Low complexity" evidence="2">
    <location>
        <begin position="974"/>
        <end position="987"/>
    </location>
</feature>
<name>A0ABR3Y5A2_9PEZI</name>
<feature type="compositionally biased region" description="Acidic residues" evidence="2">
    <location>
        <begin position="886"/>
        <end position="928"/>
    </location>
</feature>
<comment type="caution">
    <text evidence="3">The sequence shown here is derived from an EMBL/GenBank/DDBJ whole genome shotgun (WGS) entry which is preliminary data.</text>
</comment>
<feature type="compositionally biased region" description="Basic and acidic residues" evidence="2">
    <location>
        <begin position="993"/>
        <end position="1003"/>
    </location>
</feature>
<feature type="compositionally biased region" description="Basic and acidic residues" evidence="2">
    <location>
        <begin position="1098"/>
        <end position="1124"/>
    </location>
</feature>
<evidence type="ECO:0000256" key="2">
    <source>
        <dbReference type="SAM" id="MobiDB-lite"/>
    </source>
</evidence>
<dbReference type="Gene3D" id="1.10.287.1490">
    <property type="match status" value="1"/>
</dbReference>
<feature type="compositionally biased region" description="Polar residues" evidence="2">
    <location>
        <begin position="275"/>
        <end position="284"/>
    </location>
</feature>
<feature type="compositionally biased region" description="Polar residues" evidence="2">
    <location>
        <begin position="762"/>
        <end position="772"/>
    </location>
</feature>
<organism evidence="3 4">
    <name type="scientific">Diaporthe australafricana</name>
    <dbReference type="NCBI Taxonomy" id="127596"/>
    <lineage>
        <taxon>Eukaryota</taxon>
        <taxon>Fungi</taxon>
        <taxon>Dikarya</taxon>
        <taxon>Ascomycota</taxon>
        <taxon>Pezizomycotina</taxon>
        <taxon>Sordariomycetes</taxon>
        <taxon>Sordariomycetidae</taxon>
        <taxon>Diaporthales</taxon>
        <taxon>Diaporthaceae</taxon>
        <taxon>Diaporthe</taxon>
    </lineage>
</organism>
<sequence length="1200" mass="130374">MDVAAHAAAHAAAHCPAQQALYESQLSNVQRIVKNIFLSDEDLASGPVEDVIRFLQKDCWKTAGSLFFAVAESLRERFVSIDKSLAGLLKSSAGIKTRVDEHSGTILGNTNEIKHLRKLKADKTRVDEVVQAHKSLFDKVNGFFLYTKEDAEALKTAQQGVNQLRGTVDGFQNTKANDTDLQATLATVKDLDGTVKQLNGTVSGLEDLKVDVKDLKAAQQTLGELHDKLGDLDTIKAKASGFQETVETVTGLTGRINVLESANTEFMPWKEEMDNVTSKTSGEISSMKDSKAESKDLEKTDMELNLLSGKVDKLGGSKADDANALKATQKTVEQLTTKVHNLDNTKIDESAITTSKEFLLRELSTHKINTSREIVEMGLDIQGLRNTKADRNILDTTRDTLNRLSSKVNGLDSRPADVTDLTDVTSRLDGLDTSLQAMGARHDDLSDRINGLATPVDGLDTASIQVMGEQQGHLTNRVLSLETDRNKSSKRLADTEKAKDTLKADLAVARKDIVSVSKSASNNDAAIGKLRDQKASVKLLDAANARIDDLQKELDAKNSEHQKDKAAMQAQMNVLIKRFESMPQWVGATEPARVQPEDLQSIREQVSSEATQQIDELRSKTASQHEEVVKAHDEHKKYVLAEFETCAYHDDVQKHIKNCSAQGIQTQVDAIQQKLASLNSQHVSDTSFRDTIRGTIDEALRSEIFEAVVNTVVQNNSQRDYSHEDIVAAVEEEFNSMKFRDQILAKVIDNCTSVLQKHRKLNASSPHNSSLRLINGGQPTHGEYGHHQNVDTIPMGSDHENRTVEDKLGSGDGSPGDHPGLISGGPATSPTDEPPRVYTGEQAPYTDDDDDDGASSSRNLKGKGPCPPDGLTYAQRNGSATPESAVDGDQEWQSGEDEETDDEDHEDDEDDPDHGQDSDDDDDDEDGNDHDQSQGGANGHNQSGTGDHDHQGDGSQHHHGGQDPTHGGHDEAAADGAPGPNSGTHTTGHGGKSKSDPQRDRTRQYVSRQRGREKAEATRAREERRAARIAARWEARQQVQRERKAAAAAAAAAANAAPGGPQSRDPRQQSRNSKYKARTDNKTRQEEAEKQSPALAKLNREHDELKARKIAENAEQQSRRDRAKPSFRGSSSGSSRGSRGSGRGRGNGRGGWGSGRGHFSNAGGTSGNANGTGNNTNGTGADGGWSSHDGSSPRYSFDDW</sequence>
<feature type="coiled-coil region" evidence="1">
    <location>
        <begin position="540"/>
        <end position="571"/>
    </location>
</feature>
<feature type="compositionally biased region" description="Low complexity" evidence="2">
    <location>
        <begin position="1128"/>
        <end position="1138"/>
    </location>
</feature>